<reference evidence="3 4" key="1">
    <citation type="submission" date="2023-03" db="EMBL/GenBank/DDBJ databases">
        <title>High recombination rates correlate with genetic variation in Cardiocondyla obscurior ants.</title>
        <authorList>
            <person name="Errbii M."/>
        </authorList>
    </citation>
    <scope>NUCLEOTIDE SEQUENCE [LARGE SCALE GENOMIC DNA]</scope>
    <source>
        <strain evidence="3">Alpha-2009</strain>
        <tissue evidence="3">Whole body</tissue>
    </source>
</reference>
<feature type="transmembrane region" description="Helical" evidence="2">
    <location>
        <begin position="179"/>
        <end position="199"/>
    </location>
</feature>
<feature type="region of interest" description="Disordered" evidence="1">
    <location>
        <begin position="1"/>
        <end position="21"/>
    </location>
</feature>
<protein>
    <submittedName>
        <fullName evidence="3">Uncharacterized protein</fullName>
    </submittedName>
</protein>
<keyword evidence="2" id="KW-1133">Transmembrane helix</keyword>
<evidence type="ECO:0000256" key="2">
    <source>
        <dbReference type="SAM" id="Phobius"/>
    </source>
</evidence>
<dbReference type="Proteomes" id="UP001430953">
    <property type="component" value="Unassembled WGS sequence"/>
</dbReference>
<gene>
    <name evidence="3" type="ORF">PUN28_012953</name>
</gene>
<dbReference type="AlphaFoldDB" id="A0AAW2F864"/>
<dbReference type="EMBL" id="JADYXP020000013">
    <property type="protein sequence ID" value="KAL0111410.1"/>
    <property type="molecule type" value="Genomic_DNA"/>
</dbReference>
<name>A0AAW2F864_9HYME</name>
<keyword evidence="4" id="KW-1185">Reference proteome</keyword>
<keyword evidence="2" id="KW-0812">Transmembrane</keyword>
<proteinExistence type="predicted"/>
<keyword evidence="2" id="KW-0472">Membrane</keyword>
<evidence type="ECO:0000313" key="4">
    <source>
        <dbReference type="Proteomes" id="UP001430953"/>
    </source>
</evidence>
<comment type="caution">
    <text evidence="3">The sequence shown here is derived from an EMBL/GenBank/DDBJ whole genome shotgun (WGS) entry which is preliminary data.</text>
</comment>
<evidence type="ECO:0000313" key="3">
    <source>
        <dbReference type="EMBL" id="KAL0111410.1"/>
    </source>
</evidence>
<accession>A0AAW2F864</accession>
<sequence>MLSRHRVKEIPHLAAQPSPTPRHPRFALIFKVKSFQTTAPELVTLTFRAKSRSSRNRRRNLSAAGYDGPADQKRSHLRAVINIPPEKSLNFNYLFLAWIHSTGGSGVAEKSRLINQELIRRNISLSHPFGTISRMLRAFRRSEIARDKRTFDFTARHRALSSRPAVAFPRMPRHTNDTLTGIIIGLLHGFICIIFPPMFRTFLFREEFSNRLPATLITCRQVPRKYPSILNFALNPKQTWSSGTELRT</sequence>
<organism evidence="3 4">
    <name type="scientific">Cardiocondyla obscurior</name>
    <dbReference type="NCBI Taxonomy" id="286306"/>
    <lineage>
        <taxon>Eukaryota</taxon>
        <taxon>Metazoa</taxon>
        <taxon>Ecdysozoa</taxon>
        <taxon>Arthropoda</taxon>
        <taxon>Hexapoda</taxon>
        <taxon>Insecta</taxon>
        <taxon>Pterygota</taxon>
        <taxon>Neoptera</taxon>
        <taxon>Endopterygota</taxon>
        <taxon>Hymenoptera</taxon>
        <taxon>Apocrita</taxon>
        <taxon>Aculeata</taxon>
        <taxon>Formicoidea</taxon>
        <taxon>Formicidae</taxon>
        <taxon>Myrmicinae</taxon>
        <taxon>Cardiocondyla</taxon>
    </lineage>
</organism>
<evidence type="ECO:0000256" key="1">
    <source>
        <dbReference type="SAM" id="MobiDB-lite"/>
    </source>
</evidence>